<name>A0ABW5REI8_9BACL</name>
<proteinExistence type="predicted"/>
<gene>
    <name evidence="1" type="ORF">ACFSUC_16725</name>
</gene>
<protein>
    <recommendedName>
        <fullName evidence="3">MerR family transcriptional regulator</fullName>
    </recommendedName>
</protein>
<dbReference type="Proteomes" id="UP001597497">
    <property type="component" value="Unassembled WGS sequence"/>
</dbReference>
<evidence type="ECO:0008006" key="3">
    <source>
        <dbReference type="Google" id="ProtNLM"/>
    </source>
</evidence>
<evidence type="ECO:0000313" key="2">
    <source>
        <dbReference type="Proteomes" id="UP001597497"/>
    </source>
</evidence>
<keyword evidence="2" id="KW-1185">Reference proteome</keyword>
<sequence length="104" mass="12131">MEEVSQATRVPIETIRKYVMEGRILTHEYPNLAYACYFCEELITKGYLCKVCATKFLMEFQEVLMKEGYTSIDDYVKRSQSGKRIPALDRYVVESKNTRKKAQG</sequence>
<dbReference type="EMBL" id="JBHUMM010000043">
    <property type="protein sequence ID" value="MFD2673219.1"/>
    <property type="molecule type" value="Genomic_DNA"/>
</dbReference>
<comment type="caution">
    <text evidence="1">The sequence shown here is derived from an EMBL/GenBank/DDBJ whole genome shotgun (WGS) entry which is preliminary data.</text>
</comment>
<accession>A0ABW5REI8</accession>
<organism evidence="1 2">
    <name type="scientific">Marinicrinis sediminis</name>
    <dbReference type="NCBI Taxonomy" id="1652465"/>
    <lineage>
        <taxon>Bacteria</taxon>
        <taxon>Bacillati</taxon>
        <taxon>Bacillota</taxon>
        <taxon>Bacilli</taxon>
        <taxon>Bacillales</taxon>
        <taxon>Paenibacillaceae</taxon>
    </lineage>
</organism>
<evidence type="ECO:0000313" key="1">
    <source>
        <dbReference type="EMBL" id="MFD2673219.1"/>
    </source>
</evidence>
<reference evidence="2" key="1">
    <citation type="journal article" date="2019" name="Int. J. Syst. Evol. Microbiol.">
        <title>The Global Catalogue of Microorganisms (GCM) 10K type strain sequencing project: providing services to taxonomists for standard genome sequencing and annotation.</title>
        <authorList>
            <consortium name="The Broad Institute Genomics Platform"/>
            <consortium name="The Broad Institute Genome Sequencing Center for Infectious Disease"/>
            <person name="Wu L."/>
            <person name="Ma J."/>
        </authorList>
    </citation>
    <scope>NUCLEOTIDE SEQUENCE [LARGE SCALE GENOMIC DNA]</scope>
    <source>
        <strain evidence="2">KCTC 33676</strain>
    </source>
</reference>
<dbReference type="RefSeq" id="WP_379930779.1">
    <property type="nucleotide sequence ID" value="NZ_JBHUMM010000043.1"/>
</dbReference>